<keyword evidence="2" id="KW-1185">Reference proteome</keyword>
<reference evidence="1 2" key="1">
    <citation type="journal article" date="2014" name="PLoS ONE">
        <title>The first complete genome sequence of the class fimbriimonadia in the phylum armatimonadetes.</title>
        <authorList>
            <person name="Hu Z.Y."/>
            <person name="Wang Y.Z."/>
            <person name="Im W.T."/>
            <person name="Wang S.Y."/>
            <person name="Zhao G.P."/>
            <person name="Zheng H.J."/>
            <person name="Quan Z.X."/>
        </authorList>
    </citation>
    <scope>NUCLEOTIDE SEQUENCE [LARGE SCALE GENOMIC DNA]</scope>
    <source>
        <strain evidence="1">Gsoil 348</strain>
    </source>
</reference>
<dbReference type="Proteomes" id="UP000027982">
    <property type="component" value="Chromosome"/>
</dbReference>
<gene>
    <name evidence="1" type="ORF">OP10G_3423</name>
</gene>
<dbReference type="KEGG" id="fgi:OP10G_3423"/>
<dbReference type="AlphaFoldDB" id="A0A068NTL9"/>
<organism evidence="1 2">
    <name type="scientific">Fimbriimonas ginsengisoli Gsoil 348</name>
    <dbReference type="NCBI Taxonomy" id="661478"/>
    <lineage>
        <taxon>Bacteria</taxon>
        <taxon>Bacillati</taxon>
        <taxon>Armatimonadota</taxon>
        <taxon>Fimbriimonadia</taxon>
        <taxon>Fimbriimonadales</taxon>
        <taxon>Fimbriimonadaceae</taxon>
        <taxon>Fimbriimonas</taxon>
    </lineage>
</organism>
<name>A0A068NTL9_FIMGI</name>
<accession>A0A068NTL9</accession>
<dbReference type="HOGENOM" id="CLU_1276098_0_0_0"/>
<evidence type="ECO:0000313" key="1">
    <source>
        <dbReference type="EMBL" id="AIE86791.1"/>
    </source>
</evidence>
<protein>
    <submittedName>
        <fullName evidence="1">Uncharacterized protein</fullName>
    </submittedName>
</protein>
<proteinExistence type="predicted"/>
<dbReference type="EMBL" id="CP007139">
    <property type="protein sequence ID" value="AIE86791.1"/>
    <property type="molecule type" value="Genomic_DNA"/>
</dbReference>
<sequence length="216" mass="22987">MLALFCLGGCGASTPTAPPHKAPEGQFFRFVNATADNLVIAFDKLPVQNPYTPAYSPCSFRKGAPREHHVTISSEDGKVMSEKVVKFTPGALVTYVVTKSGGNVEMTPFDGERRSNPANGSELRVIGTAEDLSIPLSLREAGSKTAQPLKPAVNQIKSGSYDVVVGDKILAKAEMEPRIAYSVLVFKHGAKPDVLILRNSPEPMQMASADVSKSGG</sequence>
<dbReference type="STRING" id="661478.OP10G_3423"/>
<evidence type="ECO:0000313" key="2">
    <source>
        <dbReference type="Proteomes" id="UP000027982"/>
    </source>
</evidence>